<dbReference type="SUPFAM" id="SSF103473">
    <property type="entry name" value="MFS general substrate transporter"/>
    <property type="match status" value="1"/>
</dbReference>
<keyword evidence="9" id="KW-1185">Reference proteome</keyword>
<feature type="transmembrane region" description="Helical" evidence="6">
    <location>
        <begin position="257"/>
        <end position="276"/>
    </location>
</feature>
<dbReference type="AlphaFoldDB" id="A0AAV2QUK7"/>
<feature type="transmembrane region" description="Helical" evidence="6">
    <location>
        <begin position="217"/>
        <end position="237"/>
    </location>
</feature>
<feature type="transmembrane region" description="Helical" evidence="6">
    <location>
        <begin position="43"/>
        <end position="63"/>
    </location>
</feature>
<dbReference type="Pfam" id="PF07690">
    <property type="entry name" value="MFS_1"/>
    <property type="match status" value="1"/>
</dbReference>
<gene>
    <name evidence="8" type="ORF">MNOR_LOCUS16151</name>
</gene>
<evidence type="ECO:0000313" key="9">
    <source>
        <dbReference type="Proteomes" id="UP001497623"/>
    </source>
</evidence>
<evidence type="ECO:0000256" key="3">
    <source>
        <dbReference type="ARBA" id="ARBA00022692"/>
    </source>
</evidence>
<accession>A0AAV2QUK7</accession>
<feature type="transmembrane region" description="Helical" evidence="6">
    <location>
        <begin position="12"/>
        <end position="31"/>
    </location>
</feature>
<feature type="transmembrane region" description="Helical" evidence="6">
    <location>
        <begin position="385"/>
        <end position="408"/>
    </location>
</feature>
<feature type="transmembrane region" description="Helical" evidence="6">
    <location>
        <begin position="106"/>
        <end position="129"/>
    </location>
</feature>
<dbReference type="Proteomes" id="UP001497623">
    <property type="component" value="Unassembled WGS sequence"/>
</dbReference>
<protein>
    <recommendedName>
        <fullName evidence="7">Major facilitator superfamily (MFS) profile domain-containing protein</fullName>
    </recommendedName>
</protein>
<sequence>MGFTRRQWQMIINFSITNFCSACCISLQAPFYPREAEKKGANATEYGFVFGVFQLVVSIVSPFYGKYMNTVGPKLMFNLGIYTTAICCIIFGFLDRIEDKDAFIGWSFAIRIIEALGESAVPTVVYGIVAMEFPDDMGSIFAWLMTCFGVGLIAGPTLGGALYELGEFTYLGAYTLPFVVLGSVMLVAATTTLFLLPTAHSGSVRKGSMLDLLKVPALCVFGFAMMSSALSIGFIQACLEPHLRPLDLTPVQLGSMFIIQGGFYAISGPVWGWLADNYVQPRWIVVVGSIIGAVSFLLMGPVPFMGLDTTLELVIVALMLMGIGLGASATSGFTGMQRNAVAHGFPDDLSTNGLVSGLWTSSFTFGLFLGPSIGGVLLDEVGFDWAALFVVMMHVFVIIVVLIHYCCVNGRDSSYSALYESLAEDVHIRRDSGKSASGAYGSVDKEEHLVAKVAPAAPKSGDYESISETKGLLDAK</sequence>
<evidence type="ECO:0000259" key="7">
    <source>
        <dbReference type="PROSITE" id="PS50850"/>
    </source>
</evidence>
<feature type="transmembrane region" description="Helical" evidence="6">
    <location>
        <begin position="283"/>
        <end position="307"/>
    </location>
</feature>
<dbReference type="InterPro" id="IPR011701">
    <property type="entry name" value="MFS"/>
</dbReference>
<feature type="domain" description="Major facilitator superfamily (MFS) profile" evidence="7">
    <location>
        <begin position="10"/>
        <end position="411"/>
    </location>
</feature>
<feature type="transmembrane region" description="Helical" evidence="6">
    <location>
        <begin position="175"/>
        <end position="196"/>
    </location>
</feature>
<organism evidence="8 9">
    <name type="scientific">Meganyctiphanes norvegica</name>
    <name type="common">Northern krill</name>
    <name type="synonym">Thysanopoda norvegica</name>
    <dbReference type="NCBI Taxonomy" id="48144"/>
    <lineage>
        <taxon>Eukaryota</taxon>
        <taxon>Metazoa</taxon>
        <taxon>Ecdysozoa</taxon>
        <taxon>Arthropoda</taxon>
        <taxon>Crustacea</taxon>
        <taxon>Multicrustacea</taxon>
        <taxon>Malacostraca</taxon>
        <taxon>Eumalacostraca</taxon>
        <taxon>Eucarida</taxon>
        <taxon>Euphausiacea</taxon>
        <taxon>Euphausiidae</taxon>
        <taxon>Meganyctiphanes</taxon>
    </lineage>
</organism>
<dbReference type="EMBL" id="CAXKWB010010469">
    <property type="protein sequence ID" value="CAL4098097.1"/>
    <property type="molecule type" value="Genomic_DNA"/>
</dbReference>
<dbReference type="InterPro" id="IPR050930">
    <property type="entry name" value="MFS_Vesicular_Transporter"/>
</dbReference>
<dbReference type="PANTHER" id="PTHR23506">
    <property type="entry name" value="GH10249P"/>
    <property type="match status" value="1"/>
</dbReference>
<feature type="transmembrane region" description="Helical" evidence="6">
    <location>
        <begin position="313"/>
        <end position="333"/>
    </location>
</feature>
<reference evidence="8 9" key="1">
    <citation type="submission" date="2024-05" db="EMBL/GenBank/DDBJ databases">
        <authorList>
            <person name="Wallberg A."/>
        </authorList>
    </citation>
    <scope>NUCLEOTIDE SEQUENCE [LARGE SCALE GENOMIC DNA]</scope>
</reference>
<keyword evidence="3 6" id="KW-0812">Transmembrane</keyword>
<keyword evidence="2" id="KW-0813">Transport</keyword>
<proteinExistence type="predicted"/>
<comment type="caution">
    <text evidence="8">The sequence shown here is derived from an EMBL/GenBank/DDBJ whole genome shotgun (WGS) entry which is preliminary data.</text>
</comment>
<evidence type="ECO:0000256" key="2">
    <source>
        <dbReference type="ARBA" id="ARBA00022448"/>
    </source>
</evidence>
<feature type="transmembrane region" description="Helical" evidence="6">
    <location>
        <begin position="354"/>
        <end position="373"/>
    </location>
</feature>
<evidence type="ECO:0000256" key="4">
    <source>
        <dbReference type="ARBA" id="ARBA00022989"/>
    </source>
</evidence>
<dbReference type="PROSITE" id="PS50850">
    <property type="entry name" value="MFS"/>
    <property type="match status" value="1"/>
</dbReference>
<dbReference type="Gene3D" id="1.20.1250.20">
    <property type="entry name" value="MFS general substrate transporter like domains"/>
    <property type="match status" value="2"/>
</dbReference>
<evidence type="ECO:0000313" key="8">
    <source>
        <dbReference type="EMBL" id="CAL4098097.1"/>
    </source>
</evidence>
<name>A0AAV2QUK7_MEGNR</name>
<evidence type="ECO:0000256" key="5">
    <source>
        <dbReference type="ARBA" id="ARBA00023136"/>
    </source>
</evidence>
<evidence type="ECO:0000256" key="1">
    <source>
        <dbReference type="ARBA" id="ARBA00004141"/>
    </source>
</evidence>
<keyword evidence="5 6" id="KW-0472">Membrane</keyword>
<feature type="transmembrane region" description="Helical" evidence="6">
    <location>
        <begin position="75"/>
        <end position="94"/>
    </location>
</feature>
<keyword evidence="4 6" id="KW-1133">Transmembrane helix</keyword>
<dbReference type="InterPro" id="IPR020846">
    <property type="entry name" value="MFS_dom"/>
</dbReference>
<dbReference type="GO" id="GO:0022857">
    <property type="term" value="F:transmembrane transporter activity"/>
    <property type="evidence" value="ECO:0007669"/>
    <property type="project" value="InterPro"/>
</dbReference>
<dbReference type="PANTHER" id="PTHR23506:SF26">
    <property type="entry name" value="MFS-TYPE TRANSPORTER SLC18B1"/>
    <property type="match status" value="1"/>
</dbReference>
<dbReference type="GO" id="GO:0016020">
    <property type="term" value="C:membrane"/>
    <property type="evidence" value="ECO:0007669"/>
    <property type="project" value="UniProtKB-SubCell"/>
</dbReference>
<dbReference type="InterPro" id="IPR036259">
    <property type="entry name" value="MFS_trans_sf"/>
</dbReference>
<comment type="subcellular location">
    <subcellularLocation>
        <location evidence="1">Membrane</location>
        <topology evidence="1">Multi-pass membrane protein</topology>
    </subcellularLocation>
</comment>
<evidence type="ECO:0000256" key="6">
    <source>
        <dbReference type="SAM" id="Phobius"/>
    </source>
</evidence>
<feature type="transmembrane region" description="Helical" evidence="6">
    <location>
        <begin position="141"/>
        <end position="163"/>
    </location>
</feature>